<feature type="region of interest" description="Disordered" evidence="1">
    <location>
        <begin position="265"/>
        <end position="292"/>
    </location>
</feature>
<name>A0A7S3Q5T4_9STRA</name>
<gene>
    <name evidence="2" type="ORF">CDEB00056_LOCUS11301</name>
</gene>
<sequence>MKIMSRSSFFGILIALASLHLRCYSFIMPYHVQPRASSSFSSIQRLYSYGERYSDSSEGAEAGTRLDTLRDKITNIAIIEQLLCGRRSSDDDNASIIVQLSFAGEGMIGDGEMDGESSQCLFLTPESSLIEEKTSTNTNTNIEMNMKCSQSLPIPLADSRTNRALKLLSFAYKRKPISKSLCLTLNPLLINRDGGLFDNLPWDKWSIDPLKRNFDAANNPIEKKFHLGKRDAYNRFMGKDWEGRSLSVGNLAARALYLLENDDDQDSDMDVDKDASKTEINESSMSAPAPAPADSFDQAATMSLAQRVLEIEIKECRMAVAEVEEQLAITQAKQGMYDLDSLTDGELILNFDILKSKMQDVENARESLNEREEALENLLNRKDENPEDSNGTSKPGSNFLTDFLSAIVDAQKSEAPYRGAIGYKPVIDSKEDVYKKSILPYSSPFELMNEIIEEQLNAEVVGVIIEDTSLFTGSTIFGGGIVLRRKGRKKKISLDGEELEFDDSDDNFGNLGIKKGEAIIVECDCDEAIGMALCLDLRISLDEAEWQKSQLNHVAIFQQKNVGTDKRSETSMNILPKLENEIESIIIASQGSGEQSQNTKIQKPRGEEDVAFFGSSQDDRPVFDTENPVNSMNQFDEMNDGDKAQLLLRLDSFKGELPRPRVLKNARLKSNGDDSAMDPLDELLLPLIDESVRRQVLVRTAEAKGDYEILDELDRVKSRRQIAKENYEIAKDEGKDDLADMWEKEAEFLGTLRADVTQDEGSYSTYMDRDEWYERTRQKISEKNKKRFGSLMDGIE</sequence>
<evidence type="ECO:0000313" key="2">
    <source>
        <dbReference type="EMBL" id="CAE0466449.1"/>
    </source>
</evidence>
<accession>A0A7S3Q5T4</accession>
<reference evidence="2" key="1">
    <citation type="submission" date="2021-01" db="EMBL/GenBank/DDBJ databases">
        <authorList>
            <person name="Corre E."/>
            <person name="Pelletier E."/>
            <person name="Niang G."/>
            <person name="Scheremetjew M."/>
            <person name="Finn R."/>
            <person name="Kale V."/>
            <person name="Holt S."/>
            <person name="Cochrane G."/>
            <person name="Meng A."/>
            <person name="Brown T."/>
            <person name="Cohen L."/>
        </authorList>
    </citation>
    <scope>NUCLEOTIDE SEQUENCE</scope>
    <source>
        <strain evidence="2">MM31A-1</strain>
    </source>
</reference>
<feature type="compositionally biased region" description="Polar residues" evidence="1">
    <location>
        <begin position="388"/>
        <end position="397"/>
    </location>
</feature>
<organism evidence="2">
    <name type="scientific">Chaetoceros debilis</name>
    <dbReference type="NCBI Taxonomy" id="122233"/>
    <lineage>
        <taxon>Eukaryota</taxon>
        <taxon>Sar</taxon>
        <taxon>Stramenopiles</taxon>
        <taxon>Ochrophyta</taxon>
        <taxon>Bacillariophyta</taxon>
        <taxon>Coscinodiscophyceae</taxon>
        <taxon>Chaetocerotophycidae</taxon>
        <taxon>Chaetocerotales</taxon>
        <taxon>Chaetocerotaceae</taxon>
        <taxon>Chaetoceros</taxon>
    </lineage>
</organism>
<proteinExistence type="predicted"/>
<feature type="region of interest" description="Disordered" evidence="1">
    <location>
        <begin position="378"/>
        <end position="397"/>
    </location>
</feature>
<evidence type="ECO:0000256" key="1">
    <source>
        <dbReference type="SAM" id="MobiDB-lite"/>
    </source>
</evidence>
<dbReference type="AlphaFoldDB" id="A0A7S3Q5T4"/>
<feature type="compositionally biased region" description="Basic and acidic residues" evidence="1">
    <location>
        <begin position="270"/>
        <end position="280"/>
    </location>
</feature>
<protein>
    <submittedName>
        <fullName evidence="2">Uncharacterized protein</fullName>
    </submittedName>
</protein>
<feature type="compositionally biased region" description="Low complexity" evidence="1">
    <location>
        <begin position="283"/>
        <end position="292"/>
    </location>
</feature>
<dbReference type="EMBL" id="HBIO01014628">
    <property type="protein sequence ID" value="CAE0466449.1"/>
    <property type="molecule type" value="Transcribed_RNA"/>
</dbReference>